<feature type="transmembrane region" description="Helical" evidence="12">
    <location>
        <begin position="146"/>
        <end position="166"/>
    </location>
</feature>
<dbReference type="InterPro" id="IPR007315">
    <property type="entry name" value="PIG-V/Gpi18"/>
</dbReference>
<organism evidence="14 15">
    <name type="scientific">Malassezia vespertilionis</name>
    <dbReference type="NCBI Taxonomy" id="2020962"/>
    <lineage>
        <taxon>Eukaryota</taxon>
        <taxon>Fungi</taxon>
        <taxon>Dikarya</taxon>
        <taxon>Basidiomycota</taxon>
        <taxon>Ustilaginomycotina</taxon>
        <taxon>Malasseziomycetes</taxon>
        <taxon>Malasseziales</taxon>
        <taxon>Malasseziaceae</taxon>
        <taxon>Malassezia</taxon>
    </lineage>
</organism>
<evidence type="ECO:0000256" key="7">
    <source>
        <dbReference type="ARBA" id="ARBA00022679"/>
    </source>
</evidence>
<keyword evidence="9 12" id="KW-0256">Endoplasmic reticulum</keyword>
<reference evidence="14 15" key="1">
    <citation type="submission" date="2017-10" db="EMBL/GenBank/DDBJ databases">
        <title>A novel species of cold-tolerant Malassezia isolated from bats.</title>
        <authorList>
            <person name="Lorch J.M."/>
            <person name="Palmer J.M."/>
            <person name="Vanderwolf K.J."/>
            <person name="Schmidt K.Z."/>
            <person name="Verant M.L."/>
            <person name="Weller T.J."/>
            <person name="Blehert D.S."/>
        </authorList>
    </citation>
    <scope>NUCLEOTIDE SEQUENCE [LARGE SCALE GENOMIC DNA]</scope>
    <source>
        <strain evidence="14 15">NWHC:44797-103</strain>
    </source>
</reference>
<name>A0A2N1JG12_9BASI</name>
<evidence type="ECO:0000256" key="3">
    <source>
        <dbReference type="ARBA" id="ARBA00008698"/>
    </source>
</evidence>
<comment type="subcellular location">
    <subcellularLocation>
        <location evidence="1 12">Endoplasmic reticulum membrane</location>
        <topology evidence="1 12">Multi-pass membrane protein</topology>
    </subcellularLocation>
</comment>
<evidence type="ECO:0000256" key="9">
    <source>
        <dbReference type="ARBA" id="ARBA00022824"/>
    </source>
</evidence>
<dbReference type="Pfam" id="PF04188">
    <property type="entry name" value="Mannosyl_trans2"/>
    <property type="match status" value="1"/>
</dbReference>
<evidence type="ECO:0000256" key="12">
    <source>
        <dbReference type="RuleBase" id="RU363112"/>
    </source>
</evidence>
<evidence type="ECO:0000256" key="13">
    <source>
        <dbReference type="SAM" id="SignalP"/>
    </source>
</evidence>
<protein>
    <recommendedName>
        <fullName evidence="4 12">GPI mannosyltransferase 2</fullName>
        <ecNumber evidence="12">2.4.1.-</ecNumber>
    </recommendedName>
</protein>
<comment type="pathway">
    <text evidence="2 12">Glycolipid biosynthesis; glycosylphosphatidylinositol-anchor biosynthesis.</text>
</comment>
<dbReference type="GO" id="GO:0031501">
    <property type="term" value="C:mannosyltransferase complex"/>
    <property type="evidence" value="ECO:0007669"/>
    <property type="project" value="TreeGrafter"/>
</dbReference>
<dbReference type="GO" id="GO:0004376">
    <property type="term" value="F:GPI mannosyltransferase activity"/>
    <property type="evidence" value="ECO:0007669"/>
    <property type="project" value="InterPro"/>
</dbReference>
<feature type="transmembrane region" description="Helical" evidence="12">
    <location>
        <begin position="172"/>
        <end position="190"/>
    </location>
</feature>
<comment type="function">
    <text evidence="12">Mannosyltransferase involved in glycosylphosphatidylinositol-anchor biosynthesis.</text>
</comment>
<dbReference type="EMBL" id="KZ454987">
    <property type="protein sequence ID" value="PKI85492.1"/>
    <property type="molecule type" value="Genomic_DNA"/>
</dbReference>
<feature type="transmembrane region" description="Helical" evidence="12">
    <location>
        <begin position="353"/>
        <end position="374"/>
    </location>
</feature>
<proteinExistence type="inferred from homology"/>
<comment type="similarity">
    <text evidence="3 12">Belongs to the PIGV family.</text>
</comment>
<evidence type="ECO:0000256" key="2">
    <source>
        <dbReference type="ARBA" id="ARBA00004687"/>
    </source>
</evidence>
<evidence type="ECO:0000256" key="5">
    <source>
        <dbReference type="ARBA" id="ARBA00022502"/>
    </source>
</evidence>
<feature type="chain" id="PRO_5014832733" description="GPI mannosyltransferase 2" evidence="13">
    <location>
        <begin position="31"/>
        <end position="402"/>
    </location>
</feature>
<keyword evidence="6 12" id="KW-0328">Glycosyltransferase</keyword>
<keyword evidence="8 12" id="KW-0812">Transmembrane</keyword>
<evidence type="ECO:0000256" key="8">
    <source>
        <dbReference type="ARBA" id="ARBA00022692"/>
    </source>
</evidence>
<keyword evidence="10 12" id="KW-1133">Transmembrane helix</keyword>
<keyword evidence="11 12" id="KW-0472">Membrane</keyword>
<feature type="transmembrane region" description="Helical" evidence="12">
    <location>
        <begin position="381"/>
        <end position="400"/>
    </location>
</feature>
<evidence type="ECO:0000256" key="1">
    <source>
        <dbReference type="ARBA" id="ARBA00004477"/>
    </source>
</evidence>
<keyword evidence="15" id="KW-1185">Reference proteome</keyword>
<dbReference type="STRING" id="2020962.A0A2N1JG12"/>
<feature type="transmembrane region" description="Helical" evidence="12">
    <location>
        <begin position="231"/>
        <end position="250"/>
    </location>
</feature>
<gene>
    <name evidence="14" type="primary">GPI18</name>
    <name evidence="14" type="ORF">MVES_000064</name>
</gene>
<keyword evidence="13" id="KW-0732">Signal</keyword>
<feature type="transmembrane region" description="Helical" evidence="12">
    <location>
        <begin position="197"/>
        <end position="219"/>
    </location>
</feature>
<evidence type="ECO:0000313" key="15">
    <source>
        <dbReference type="Proteomes" id="UP000232875"/>
    </source>
</evidence>
<dbReference type="Proteomes" id="UP000232875">
    <property type="component" value="Unassembled WGS sequence"/>
</dbReference>
<dbReference type="GO" id="GO:0000009">
    <property type="term" value="F:alpha-1,6-mannosyltransferase activity"/>
    <property type="evidence" value="ECO:0007669"/>
    <property type="project" value="InterPro"/>
</dbReference>
<accession>A0A2N1JG12</accession>
<dbReference type="PANTHER" id="PTHR12468">
    <property type="entry name" value="GPI MANNOSYLTRANSFERASE 2"/>
    <property type="match status" value="1"/>
</dbReference>
<sequence>MRPWAWILGVSAAWRVVCVLLLVLAAQVQQAFDTSGSLVLYSLGADAEHAVWEAFAVPFVRWDTVYFLAASHPQVGYAYEQMLAFQPGLVALLRTLGFVPRMLYASTAWSPTAAVILGALLSNLLSWLAPLLLYTVTMQQTHSQQFALVSALLSIFAPASSAALSAPTPESFYSFFALLGFALLGTRSCASLILASFAFMVATCFRANGVMLAGFILWYCAWAHPGSARRFFVRLVTALPLMLVVMGPFITGQAWAYARLCTLSEAPPWCAARIPIPYSWIQSHYWNVGFLRYWTLQQLPNFLLAVPMLVLGAAGCMLYVRTVKLRPLLRSTFTPWNPRAFSADPFGRIAPAFVYHTAILLAVLLFASHVQIILRLATPGGMPILCTACVMAYLACTLFTNL</sequence>
<dbReference type="EC" id="2.4.1.-" evidence="12"/>
<dbReference type="UniPathway" id="UPA00196"/>
<keyword evidence="7 12" id="KW-0808">Transferase</keyword>
<keyword evidence="5 12" id="KW-0337">GPI-anchor biosynthesis</keyword>
<evidence type="ECO:0000256" key="10">
    <source>
        <dbReference type="ARBA" id="ARBA00022989"/>
    </source>
</evidence>
<evidence type="ECO:0000256" key="11">
    <source>
        <dbReference type="ARBA" id="ARBA00023136"/>
    </source>
</evidence>
<dbReference type="AlphaFoldDB" id="A0A2N1JG12"/>
<feature type="transmembrane region" description="Helical" evidence="12">
    <location>
        <begin position="302"/>
        <end position="320"/>
    </location>
</feature>
<dbReference type="PANTHER" id="PTHR12468:SF2">
    <property type="entry name" value="GPI MANNOSYLTRANSFERASE 2"/>
    <property type="match status" value="1"/>
</dbReference>
<dbReference type="GO" id="GO:0006506">
    <property type="term" value="P:GPI anchor biosynthetic process"/>
    <property type="evidence" value="ECO:0007669"/>
    <property type="project" value="UniProtKB-UniPathway"/>
</dbReference>
<dbReference type="GO" id="GO:0005789">
    <property type="term" value="C:endoplasmic reticulum membrane"/>
    <property type="evidence" value="ECO:0007669"/>
    <property type="project" value="UniProtKB-SubCell"/>
</dbReference>
<feature type="signal peptide" evidence="13">
    <location>
        <begin position="1"/>
        <end position="30"/>
    </location>
</feature>
<dbReference type="OrthoDB" id="10252502at2759"/>
<evidence type="ECO:0000256" key="6">
    <source>
        <dbReference type="ARBA" id="ARBA00022676"/>
    </source>
</evidence>
<feature type="transmembrane region" description="Helical" evidence="12">
    <location>
        <begin position="108"/>
        <end position="134"/>
    </location>
</feature>
<evidence type="ECO:0000313" key="14">
    <source>
        <dbReference type="EMBL" id="PKI85492.1"/>
    </source>
</evidence>
<evidence type="ECO:0000256" key="4">
    <source>
        <dbReference type="ARBA" id="ARBA00013795"/>
    </source>
</evidence>